<dbReference type="Gene3D" id="3.40.50.2000">
    <property type="entry name" value="Glycogen Phosphorylase B"/>
    <property type="match status" value="1"/>
</dbReference>
<dbReference type="CDD" id="cd03789">
    <property type="entry name" value="GT9_LPS_heptosyltransferase"/>
    <property type="match status" value="1"/>
</dbReference>
<evidence type="ECO:0000313" key="4">
    <source>
        <dbReference type="Proteomes" id="UP000290849"/>
    </source>
</evidence>
<accession>A0A4Q1HF75</accession>
<dbReference type="GO" id="GO:0008713">
    <property type="term" value="F:ADP-heptose-lipopolysaccharide heptosyltransferase activity"/>
    <property type="evidence" value="ECO:0007669"/>
    <property type="project" value="TreeGrafter"/>
</dbReference>
<reference evidence="3 4" key="1">
    <citation type="journal article" date="2017" name="Int. J. Syst. Evol. Microbiol.">
        <title>Achromobacter aloeverae sp. nov., isolated from the root of Aloe vera (L.) Burm.f.</title>
        <authorList>
            <person name="Kuncharoen N."/>
            <person name="Muramatsu Y."/>
            <person name="Shibata C."/>
            <person name="Kamakura Y."/>
            <person name="Nakagawa Y."/>
            <person name="Tanasupawat S."/>
        </authorList>
    </citation>
    <scope>NUCLEOTIDE SEQUENCE [LARGE SCALE GENOMIC DNA]</scope>
    <source>
        <strain evidence="3 4">AVA-1</strain>
    </source>
</reference>
<dbReference type="InterPro" id="IPR051199">
    <property type="entry name" value="LPS_LOS_Heptosyltrfase"/>
</dbReference>
<evidence type="ECO:0000256" key="1">
    <source>
        <dbReference type="ARBA" id="ARBA00022676"/>
    </source>
</evidence>
<gene>
    <name evidence="3" type="ORF">C7R54_22805</name>
</gene>
<dbReference type="EMBL" id="PYAL01000007">
    <property type="protein sequence ID" value="RXN85323.1"/>
    <property type="molecule type" value="Genomic_DNA"/>
</dbReference>
<dbReference type="AlphaFoldDB" id="A0A4Q1HF75"/>
<dbReference type="InterPro" id="IPR002201">
    <property type="entry name" value="Glyco_trans_9"/>
</dbReference>
<dbReference type="Pfam" id="PF01075">
    <property type="entry name" value="Glyco_transf_9"/>
    <property type="match status" value="1"/>
</dbReference>
<sequence length="304" mass="34504">MPGRAGWQVEKMKIDRYGIALACEGMGDCLYAIPVIRKLHAATRSTRVYDIFTKQPDLFQSCPYVDRVYPFADGPLIQDYYRNNKLIQLFDLKKFEHWAMDTTDFISLPTGMGQLSFREKQLEYFPTEPDAAETFDVVLNTSRTWPSRSWPIEHWQRLADELAARGLSVAVVGKDVSSSSDALRKQSLPLQGCRNLVNALSLDQTYYTIAKCRLFVSNQNGLSVLAGATDVEMIVLDMSIEWSKRAMYRQENPLHKFELVKGDCQIYCCSSDVCPEPSHKGQFKCVPGYDRVRGAVFRKLGLPG</sequence>
<dbReference type="PANTHER" id="PTHR30160:SF1">
    <property type="entry name" value="LIPOPOLYSACCHARIDE 1,2-N-ACETYLGLUCOSAMINETRANSFERASE-RELATED"/>
    <property type="match status" value="1"/>
</dbReference>
<name>A0A4Q1HF75_9BURK</name>
<dbReference type="SUPFAM" id="SSF53756">
    <property type="entry name" value="UDP-Glycosyltransferase/glycogen phosphorylase"/>
    <property type="match status" value="1"/>
</dbReference>
<dbReference type="Proteomes" id="UP000290849">
    <property type="component" value="Unassembled WGS sequence"/>
</dbReference>
<evidence type="ECO:0000256" key="2">
    <source>
        <dbReference type="ARBA" id="ARBA00022679"/>
    </source>
</evidence>
<evidence type="ECO:0000313" key="3">
    <source>
        <dbReference type="EMBL" id="RXN85323.1"/>
    </source>
</evidence>
<dbReference type="GO" id="GO:0005829">
    <property type="term" value="C:cytosol"/>
    <property type="evidence" value="ECO:0007669"/>
    <property type="project" value="TreeGrafter"/>
</dbReference>
<keyword evidence="2" id="KW-0808">Transferase</keyword>
<dbReference type="PANTHER" id="PTHR30160">
    <property type="entry name" value="TETRAACYLDISACCHARIDE 4'-KINASE-RELATED"/>
    <property type="match status" value="1"/>
</dbReference>
<comment type="caution">
    <text evidence="3">The sequence shown here is derived from an EMBL/GenBank/DDBJ whole genome shotgun (WGS) entry which is preliminary data.</text>
</comment>
<keyword evidence="4" id="KW-1185">Reference proteome</keyword>
<proteinExistence type="predicted"/>
<protein>
    <recommendedName>
        <fullName evidence="5">Glycosyltransferase family 9 protein</fullName>
    </recommendedName>
</protein>
<organism evidence="3 4">
    <name type="scientific">Achromobacter aloeverae</name>
    <dbReference type="NCBI Taxonomy" id="1750518"/>
    <lineage>
        <taxon>Bacteria</taxon>
        <taxon>Pseudomonadati</taxon>
        <taxon>Pseudomonadota</taxon>
        <taxon>Betaproteobacteria</taxon>
        <taxon>Burkholderiales</taxon>
        <taxon>Alcaligenaceae</taxon>
        <taxon>Achromobacter</taxon>
    </lineage>
</organism>
<keyword evidence="1" id="KW-0328">Glycosyltransferase</keyword>
<dbReference type="GO" id="GO:0009244">
    <property type="term" value="P:lipopolysaccharide core region biosynthetic process"/>
    <property type="evidence" value="ECO:0007669"/>
    <property type="project" value="TreeGrafter"/>
</dbReference>
<evidence type="ECO:0008006" key="5">
    <source>
        <dbReference type="Google" id="ProtNLM"/>
    </source>
</evidence>